<name>A0A915HWJ0_ROMCU</name>
<dbReference type="Proteomes" id="UP000887565">
    <property type="component" value="Unplaced"/>
</dbReference>
<dbReference type="AlphaFoldDB" id="A0A915HWJ0"/>
<proteinExistence type="predicted"/>
<feature type="region of interest" description="Disordered" evidence="1">
    <location>
        <begin position="154"/>
        <end position="180"/>
    </location>
</feature>
<sequence>MEEADESGQEMDEVCDLDRDRDWSYGVDNKAGNSREEEEEEEEKTLNNNISDEEGTLLDYDDDENNQYKSYTSHSSDAEGIYEPGIHNAHQYLKHNDFLKDKCCITQINNTDDLCFARALAFARAHIHKKDPNTVYKWERHLCVMQHVGSEQVEEEDVFETGDEGVNDDNTCLTTEEKVL</sequence>
<dbReference type="WBParaSite" id="nRc.2.0.1.t05788-RA">
    <property type="protein sequence ID" value="nRc.2.0.1.t05788-RA"/>
    <property type="gene ID" value="nRc.2.0.1.g05788"/>
</dbReference>
<feature type="region of interest" description="Disordered" evidence="1">
    <location>
        <begin position="1"/>
        <end position="62"/>
    </location>
</feature>
<evidence type="ECO:0000313" key="2">
    <source>
        <dbReference type="Proteomes" id="UP000887565"/>
    </source>
</evidence>
<keyword evidence="2" id="KW-1185">Reference proteome</keyword>
<protein>
    <submittedName>
        <fullName evidence="3">Uncharacterized protein</fullName>
    </submittedName>
</protein>
<evidence type="ECO:0000256" key="1">
    <source>
        <dbReference type="SAM" id="MobiDB-lite"/>
    </source>
</evidence>
<organism evidence="2 3">
    <name type="scientific">Romanomermis culicivorax</name>
    <name type="common">Nematode worm</name>
    <dbReference type="NCBI Taxonomy" id="13658"/>
    <lineage>
        <taxon>Eukaryota</taxon>
        <taxon>Metazoa</taxon>
        <taxon>Ecdysozoa</taxon>
        <taxon>Nematoda</taxon>
        <taxon>Enoplea</taxon>
        <taxon>Dorylaimia</taxon>
        <taxon>Mermithida</taxon>
        <taxon>Mermithoidea</taxon>
        <taxon>Mermithidae</taxon>
        <taxon>Romanomermis</taxon>
    </lineage>
</organism>
<feature type="compositionally biased region" description="Acidic residues" evidence="1">
    <location>
        <begin position="1"/>
        <end position="15"/>
    </location>
</feature>
<feature type="compositionally biased region" description="Acidic residues" evidence="1">
    <location>
        <begin position="154"/>
        <end position="167"/>
    </location>
</feature>
<evidence type="ECO:0000313" key="3">
    <source>
        <dbReference type="WBParaSite" id="nRc.2.0.1.t05788-RA"/>
    </source>
</evidence>
<reference evidence="3" key="1">
    <citation type="submission" date="2022-11" db="UniProtKB">
        <authorList>
            <consortium name="WormBaseParasite"/>
        </authorList>
    </citation>
    <scope>IDENTIFICATION</scope>
</reference>
<accession>A0A915HWJ0</accession>
<feature type="compositionally biased region" description="Acidic residues" evidence="1">
    <location>
        <begin position="51"/>
        <end position="62"/>
    </location>
</feature>